<evidence type="ECO:0000256" key="8">
    <source>
        <dbReference type="SAM" id="MobiDB-lite"/>
    </source>
</evidence>
<keyword evidence="5 9" id="KW-0812">Transmembrane</keyword>
<comment type="caution">
    <text evidence="11">The sequence shown here is derived from an EMBL/GenBank/DDBJ whole genome shotgun (WGS) entry which is preliminary data.</text>
</comment>
<feature type="transmembrane region" description="Helical" evidence="9">
    <location>
        <begin position="96"/>
        <end position="118"/>
    </location>
</feature>
<dbReference type="InterPro" id="IPR032805">
    <property type="entry name" value="Wax_synthase_dom"/>
</dbReference>
<evidence type="ECO:0000256" key="9">
    <source>
        <dbReference type="SAM" id="Phobius"/>
    </source>
</evidence>
<evidence type="ECO:0000256" key="1">
    <source>
        <dbReference type="ARBA" id="ARBA00004141"/>
    </source>
</evidence>
<dbReference type="GO" id="GO:0016020">
    <property type="term" value="C:membrane"/>
    <property type="evidence" value="ECO:0007669"/>
    <property type="project" value="UniProtKB-SubCell"/>
</dbReference>
<feature type="transmembrane region" description="Helical" evidence="9">
    <location>
        <begin position="491"/>
        <end position="509"/>
    </location>
</feature>
<evidence type="ECO:0000256" key="4">
    <source>
        <dbReference type="ARBA" id="ARBA00022679"/>
    </source>
</evidence>
<evidence type="ECO:0000256" key="6">
    <source>
        <dbReference type="ARBA" id="ARBA00022989"/>
    </source>
</evidence>
<proteinExistence type="inferred from homology"/>
<dbReference type="PANTHER" id="PTHR31595:SF57">
    <property type="entry name" value="OS04G0481900 PROTEIN"/>
    <property type="match status" value="1"/>
</dbReference>
<evidence type="ECO:0000313" key="12">
    <source>
        <dbReference type="Proteomes" id="UP000754883"/>
    </source>
</evidence>
<dbReference type="EMBL" id="CABFNO020001240">
    <property type="protein sequence ID" value="CAG9970797.1"/>
    <property type="molecule type" value="Genomic_DNA"/>
</dbReference>
<name>A0A9N9XXG5_9HYPO</name>
<sequence length="564" mass="64029">MHVLLPRNISAVPIELLGDVVRAQYRAAFTQAVAQGQARVLVVPYTLLGPLIIPAVWLAIPHSESRWMKAATWLVVGLAVFFDLDILRGTSSTNLAAAYAAGLLANWGIMSTLALLVFRKPQLYAARAVRRSNNASSAPSTTASLQNGHSSAVNDDLRPSQRENGVHHRKPHREDSEQFSPNGKSPATKHEGDYIWEQFPAHASFGKRLGWSLDAITNFRFTGWNWSISALPRPKLDHGSITGESLPTTPFDLDSIPIVTEAGYRRCLSHSEFVWDRVKTVGIMYLALDFLAVFMMKDPYFILGPDQAPNYPLPSHLARLSPWILYLYRELFCLLGILTAISGIFNLNDLVQYFLVSRLWPMRGELWMNPSTFGSFTNVLERGLAGWWGQYWHQLFRSQFAAPARWLVRKGFVDRDSIPGILVTLTTSFLQSGLFHAFGSVTCIPRTKLWRPPAFFLLQVVGIALQSCLSLASRRYMPPTSILRHRRVTQVSNVLFTFAWLCWTALFLSDDFASTGIWLLEPVPISPFRAFGFGYPTDHWWRWDEHHWPRWYTAPKWWQSGIRI</sequence>
<protein>
    <recommendedName>
        <fullName evidence="10">Wax synthase domain-containing protein</fullName>
    </recommendedName>
</protein>
<feature type="compositionally biased region" description="Low complexity" evidence="8">
    <location>
        <begin position="135"/>
        <end position="144"/>
    </location>
</feature>
<keyword evidence="12" id="KW-1185">Reference proteome</keyword>
<feature type="transmembrane region" description="Helical" evidence="9">
    <location>
        <begin position="418"/>
        <end position="438"/>
    </location>
</feature>
<keyword evidence="7 9" id="KW-0472">Membrane</keyword>
<feature type="transmembrane region" description="Helical" evidence="9">
    <location>
        <begin position="450"/>
        <end position="471"/>
    </location>
</feature>
<reference evidence="11" key="1">
    <citation type="submission" date="2021-10" db="EMBL/GenBank/DDBJ databases">
        <authorList>
            <person name="Piombo E."/>
        </authorList>
    </citation>
    <scope>NUCLEOTIDE SEQUENCE</scope>
</reference>
<dbReference type="Pfam" id="PF13813">
    <property type="entry name" value="MBOAT_2"/>
    <property type="match status" value="1"/>
</dbReference>
<evidence type="ECO:0000256" key="5">
    <source>
        <dbReference type="ARBA" id="ARBA00022692"/>
    </source>
</evidence>
<dbReference type="AlphaFoldDB" id="A0A9N9XXG5"/>
<keyword evidence="4" id="KW-0808">Transferase</keyword>
<organism evidence="11 12">
    <name type="scientific">Clonostachys byssicola</name>
    <dbReference type="NCBI Taxonomy" id="160290"/>
    <lineage>
        <taxon>Eukaryota</taxon>
        <taxon>Fungi</taxon>
        <taxon>Dikarya</taxon>
        <taxon>Ascomycota</taxon>
        <taxon>Pezizomycotina</taxon>
        <taxon>Sordariomycetes</taxon>
        <taxon>Hypocreomycetidae</taxon>
        <taxon>Hypocreales</taxon>
        <taxon>Bionectriaceae</taxon>
        <taxon>Clonostachys</taxon>
    </lineage>
</organism>
<evidence type="ECO:0000256" key="2">
    <source>
        <dbReference type="ARBA" id="ARBA00005179"/>
    </source>
</evidence>
<evidence type="ECO:0000259" key="10">
    <source>
        <dbReference type="Pfam" id="PF13813"/>
    </source>
</evidence>
<evidence type="ECO:0000256" key="7">
    <source>
        <dbReference type="ARBA" id="ARBA00023136"/>
    </source>
</evidence>
<comment type="pathway">
    <text evidence="2">Secondary metabolite biosynthesis.</text>
</comment>
<feature type="domain" description="Wax synthase" evidence="10">
    <location>
        <begin position="370"/>
        <end position="457"/>
    </location>
</feature>
<dbReference type="GO" id="GO:0008374">
    <property type="term" value="F:O-acyltransferase activity"/>
    <property type="evidence" value="ECO:0007669"/>
    <property type="project" value="InterPro"/>
</dbReference>
<feature type="region of interest" description="Disordered" evidence="8">
    <location>
        <begin position="135"/>
        <end position="190"/>
    </location>
</feature>
<gene>
    <name evidence="11" type="ORF">CBYS24578_00000127</name>
</gene>
<dbReference type="PANTHER" id="PTHR31595">
    <property type="entry name" value="LONG-CHAIN-ALCOHOL O-FATTY-ACYLTRANSFERASE 3-RELATED"/>
    <property type="match status" value="1"/>
</dbReference>
<feature type="transmembrane region" description="Helical" evidence="9">
    <location>
        <begin position="283"/>
        <end position="303"/>
    </location>
</feature>
<dbReference type="GO" id="GO:0006629">
    <property type="term" value="P:lipid metabolic process"/>
    <property type="evidence" value="ECO:0007669"/>
    <property type="project" value="InterPro"/>
</dbReference>
<feature type="transmembrane region" description="Helical" evidence="9">
    <location>
        <begin position="42"/>
        <end position="60"/>
    </location>
</feature>
<comment type="subcellular location">
    <subcellularLocation>
        <location evidence="1">Membrane</location>
        <topology evidence="1">Multi-pass membrane protein</topology>
    </subcellularLocation>
</comment>
<accession>A0A9N9XXG5</accession>
<keyword evidence="6 9" id="KW-1133">Transmembrane helix</keyword>
<dbReference type="Proteomes" id="UP000754883">
    <property type="component" value="Unassembled WGS sequence"/>
</dbReference>
<feature type="compositionally biased region" description="Basic and acidic residues" evidence="8">
    <location>
        <begin position="155"/>
        <end position="176"/>
    </location>
</feature>
<dbReference type="InterPro" id="IPR044851">
    <property type="entry name" value="Wax_synthase"/>
</dbReference>
<evidence type="ECO:0000256" key="3">
    <source>
        <dbReference type="ARBA" id="ARBA00007282"/>
    </source>
</evidence>
<evidence type="ECO:0000313" key="11">
    <source>
        <dbReference type="EMBL" id="CAG9970797.1"/>
    </source>
</evidence>
<feature type="transmembrane region" description="Helical" evidence="9">
    <location>
        <begin position="323"/>
        <end position="345"/>
    </location>
</feature>
<comment type="similarity">
    <text evidence="3">Belongs to the wax synthase family.</text>
</comment>
<dbReference type="OrthoDB" id="2796277at2759"/>